<evidence type="ECO:0000256" key="1">
    <source>
        <dbReference type="SAM" id="Phobius"/>
    </source>
</evidence>
<accession>A0ABW2AUV0</accession>
<keyword evidence="3" id="KW-1185">Reference proteome</keyword>
<feature type="transmembrane region" description="Helical" evidence="1">
    <location>
        <begin position="23"/>
        <end position="43"/>
    </location>
</feature>
<proteinExistence type="predicted"/>
<keyword evidence="1" id="KW-1133">Transmembrane helix</keyword>
<name>A0ABW2AUV0_9MICO</name>
<gene>
    <name evidence="2" type="ORF">ACFQBT_12170</name>
</gene>
<protein>
    <submittedName>
        <fullName evidence="2">Uncharacterized protein</fullName>
    </submittedName>
</protein>
<sequence>MIAAAVVAAIAHLPVIAPHLEEAPYMGVLFIVLTLACLTLAAAMAVHDSAVVYALSVLTCGLAVIGYAATRLIAFPMLADDVGNWLEPLGVVSIVSESIVVIGALSALARRRAVPAGAGSGS</sequence>
<dbReference type="RefSeq" id="WP_377823011.1">
    <property type="nucleotide sequence ID" value="NZ_JBHSWJ010000002.1"/>
</dbReference>
<reference evidence="3" key="1">
    <citation type="journal article" date="2019" name="Int. J. Syst. Evol. Microbiol.">
        <title>The Global Catalogue of Microorganisms (GCM) 10K type strain sequencing project: providing services to taxonomists for standard genome sequencing and annotation.</title>
        <authorList>
            <consortium name="The Broad Institute Genomics Platform"/>
            <consortium name="The Broad Institute Genome Sequencing Center for Infectious Disease"/>
            <person name="Wu L."/>
            <person name="Ma J."/>
        </authorList>
    </citation>
    <scope>NUCLEOTIDE SEQUENCE [LARGE SCALE GENOMIC DNA]</scope>
    <source>
        <strain evidence="3">NBRC 106593</strain>
    </source>
</reference>
<dbReference type="Proteomes" id="UP001596356">
    <property type="component" value="Unassembled WGS sequence"/>
</dbReference>
<organism evidence="2 3">
    <name type="scientific">Branchiibius cervicis</name>
    <dbReference type="NCBI Taxonomy" id="908252"/>
    <lineage>
        <taxon>Bacteria</taxon>
        <taxon>Bacillati</taxon>
        <taxon>Actinomycetota</taxon>
        <taxon>Actinomycetes</taxon>
        <taxon>Micrococcales</taxon>
        <taxon>Dermacoccaceae</taxon>
        <taxon>Branchiibius</taxon>
    </lineage>
</organism>
<dbReference type="EMBL" id="JBHSWJ010000002">
    <property type="protein sequence ID" value="MFC6714531.1"/>
    <property type="molecule type" value="Genomic_DNA"/>
</dbReference>
<comment type="caution">
    <text evidence="2">The sequence shown here is derived from an EMBL/GenBank/DDBJ whole genome shotgun (WGS) entry which is preliminary data.</text>
</comment>
<keyword evidence="1" id="KW-0472">Membrane</keyword>
<feature type="transmembrane region" description="Helical" evidence="1">
    <location>
        <begin position="89"/>
        <end position="109"/>
    </location>
</feature>
<evidence type="ECO:0000313" key="2">
    <source>
        <dbReference type="EMBL" id="MFC6714531.1"/>
    </source>
</evidence>
<feature type="transmembrane region" description="Helical" evidence="1">
    <location>
        <begin position="50"/>
        <end position="69"/>
    </location>
</feature>
<keyword evidence="1" id="KW-0812">Transmembrane</keyword>
<evidence type="ECO:0000313" key="3">
    <source>
        <dbReference type="Proteomes" id="UP001596356"/>
    </source>
</evidence>